<feature type="signal peptide" evidence="1">
    <location>
        <begin position="1"/>
        <end position="21"/>
    </location>
</feature>
<feature type="domain" description="Ig-like" evidence="2">
    <location>
        <begin position="7"/>
        <end position="122"/>
    </location>
</feature>
<comment type="caution">
    <text evidence="3">The sequence shown here is derived from an EMBL/GenBank/DDBJ whole genome shotgun (WGS) entry which is preliminary data.</text>
</comment>
<evidence type="ECO:0000313" key="3">
    <source>
        <dbReference type="EMBL" id="GCB78917.1"/>
    </source>
</evidence>
<evidence type="ECO:0000256" key="1">
    <source>
        <dbReference type="SAM" id="SignalP"/>
    </source>
</evidence>
<keyword evidence="4" id="KW-1185">Reference proteome</keyword>
<dbReference type="InterPro" id="IPR003599">
    <property type="entry name" value="Ig_sub"/>
</dbReference>
<dbReference type="OrthoDB" id="9950534at2759"/>
<sequence length="124" mass="13887">MLKIIVPFLTLLLIEMNKTETQKGVSINSAIIKSDTEENIREGSKITLTCSASILKQQMEALQIVYLFYKGEDKGVLLKNVTSDERETQCIIQSARVSHSGYYHCVVEAGSEKKDSEPTFITVK</sequence>
<dbReference type="Proteomes" id="UP000288216">
    <property type="component" value="Unassembled WGS sequence"/>
</dbReference>
<accession>A0A401Q0I9</accession>
<name>A0A401Q0I9_SCYTO</name>
<evidence type="ECO:0000313" key="4">
    <source>
        <dbReference type="Proteomes" id="UP000288216"/>
    </source>
</evidence>
<evidence type="ECO:0000259" key="2">
    <source>
        <dbReference type="PROSITE" id="PS50835"/>
    </source>
</evidence>
<dbReference type="SMART" id="SM00409">
    <property type="entry name" value="IG"/>
    <property type="match status" value="1"/>
</dbReference>
<dbReference type="InterPro" id="IPR007110">
    <property type="entry name" value="Ig-like_dom"/>
</dbReference>
<reference evidence="3 4" key="1">
    <citation type="journal article" date="2018" name="Nat. Ecol. Evol.">
        <title>Shark genomes provide insights into elasmobranch evolution and the origin of vertebrates.</title>
        <authorList>
            <person name="Hara Y"/>
            <person name="Yamaguchi K"/>
            <person name="Onimaru K"/>
            <person name="Kadota M"/>
            <person name="Koyanagi M"/>
            <person name="Keeley SD"/>
            <person name="Tatsumi K"/>
            <person name="Tanaka K"/>
            <person name="Motone F"/>
            <person name="Kageyama Y"/>
            <person name="Nozu R"/>
            <person name="Adachi N"/>
            <person name="Nishimura O"/>
            <person name="Nakagawa R"/>
            <person name="Tanegashima C"/>
            <person name="Kiyatake I"/>
            <person name="Matsumoto R"/>
            <person name="Murakumo K"/>
            <person name="Nishida K"/>
            <person name="Terakita A"/>
            <person name="Kuratani S"/>
            <person name="Sato K"/>
            <person name="Hyodo S Kuraku.S."/>
        </authorList>
    </citation>
    <scope>NUCLEOTIDE SEQUENCE [LARGE SCALE GENOMIC DNA]</scope>
</reference>
<dbReference type="Gene3D" id="2.60.40.10">
    <property type="entry name" value="Immunoglobulins"/>
    <property type="match status" value="1"/>
</dbReference>
<organism evidence="3 4">
    <name type="scientific">Scyliorhinus torazame</name>
    <name type="common">Cloudy catshark</name>
    <name type="synonym">Catulus torazame</name>
    <dbReference type="NCBI Taxonomy" id="75743"/>
    <lineage>
        <taxon>Eukaryota</taxon>
        <taxon>Metazoa</taxon>
        <taxon>Chordata</taxon>
        <taxon>Craniata</taxon>
        <taxon>Vertebrata</taxon>
        <taxon>Chondrichthyes</taxon>
        <taxon>Elasmobranchii</taxon>
        <taxon>Galeomorphii</taxon>
        <taxon>Galeoidea</taxon>
        <taxon>Carcharhiniformes</taxon>
        <taxon>Scyliorhinidae</taxon>
        <taxon>Scyliorhinus</taxon>
    </lineage>
</organism>
<dbReference type="EMBL" id="BFAA01018488">
    <property type="protein sequence ID" value="GCB78917.1"/>
    <property type="molecule type" value="Genomic_DNA"/>
</dbReference>
<feature type="chain" id="PRO_5019586308" description="Ig-like domain-containing protein" evidence="1">
    <location>
        <begin position="22"/>
        <end position="124"/>
    </location>
</feature>
<proteinExistence type="predicted"/>
<dbReference type="InterPro" id="IPR013783">
    <property type="entry name" value="Ig-like_fold"/>
</dbReference>
<dbReference type="Pfam" id="PF13895">
    <property type="entry name" value="Ig_2"/>
    <property type="match status" value="1"/>
</dbReference>
<dbReference type="STRING" id="75743.A0A401Q0I9"/>
<dbReference type="InterPro" id="IPR036179">
    <property type="entry name" value="Ig-like_dom_sf"/>
</dbReference>
<protein>
    <recommendedName>
        <fullName evidence="2">Ig-like domain-containing protein</fullName>
    </recommendedName>
</protein>
<dbReference type="AlphaFoldDB" id="A0A401Q0I9"/>
<gene>
    <name evidence="3" type="ORF">scyTo_0021248</name>
</gene>
<keyword evidence="1" id="KW-0732">Signal</keyword>
<dbReference type="SUPFAM" id="SSF48726">
    <property type="entry name" value="Immunoglobulin"/>
    <property type="match status" value="1"/>
</dbReference>
<feature type="non-terminal residue" evidence="3">
    <location>
        <position position="124"/>
    </location>
</feature>
<dbReference type="PROSITE" id="PS50835">
    <property type="entry name" value="IG_LIKE"/>
    <property type="match status" value="1"/>
</dbReference>